<evidence type="ECO:0000313" key="3">
    <source>
        <dbReference type="Proteomes" id="UP000249300"/>
    </source>
</evidence>
<dbReference type="Pfam" id="PF00535">
    <property type="entry name" value="Glycos_transf_2"/>
    <property type="match status" value="1"/>
</dbReference>
<dbReference type="Proteomes" id="UP000249300">
    <property type="component" value="Chromosome 1"/>
</dbReference>
<dbReference type="OrthoDB" id="9788101at2"/>
<accession>A0A0A2FLI3</accession>
<protein>
    <submittedName>
        <fullName evidence="2">PGL/p-HBAD biosynthesis glycosyltransferase Rv2957/MT3031</fullName>
        <ecNumber evidence="2">2.4.1.-</ecNumber>
    </submittedName>
</protein>
<dbReference type="InterPro" id="IPR001173">
    <property type="entry name" value="Glyco_trans_2-like"/>
</dbReference>
<dbReference type="InterPro" id="IPR050834">
    <property type="entry name" value="Glycosyltransf_2"/>
</dbReference>
<keyword evidence="2" id="KW-0328">Glycosyltransferase</keyword>
<dbReference type="PANTHER" id="PTHR43685:SF2">
    <property type="entry name" value="GLYCOSYLTRANSFERASE 2-LIKE DOMAIN-CONTAINING PROTEIN"/>
    <property type="match status" value="1"/>
</dbReference>
<organism evidence="2 3">
    <name type="scientific">Porphyromonas crevioricanis</name>
    <dbReference type="NCBI Taxonomy" id="393921"/>
    <lineage>
        <taxon>Bacteria</taxon>
        <taxon>Pseudomonadati</taxon>
        <taxon>Bacteroidota</taxon>
        <taxon>Bacteroidia</taxon>
        <taxon>Bacteroidales</taxon>
        <taxon>Porphyromonadaceae</taxon>
        <taxon>Porphyromonas</taxon>
    </lineage>
</organism>
<name>A0A0A2FLI3_9PORP</name>
<dbReference type="eggNOG" id="COG1216">
    <property type="taxonomic scope" value="Bacteria"/>
</dbReference>
<dbReference type="AlphaFoldDB" id="A0A0A2FLI3"/>
<reference evidence="2 3" key="1">
    <citation type="submission" date="2018-06" db="EMBL/GenBank/DDBJ databases">
        <authorList>
            <consortium name="Pathogen Informatics"/>
            <person name="Doyle S."/>
        </authorList>
    </citation>
    <scope>NUCLEOTIDE SEQUENCE [LARGE SCALE GENOMIC DNA]</scope>
    <source>
        <strain evidence="2 3">NCTC12858</strain>
    </source>
</reference>
<dbReference type="CDD" id="cd06433">
    <property type="entry name" value="GT_2_WfgS_like"/>
    <property type="match status" value="1"/>
</dbReference>
<dbReference type="EC" id="2.4.1.-" evidence="2"/>
<gene>
    <name evidence="2" type="ORF">NCTC12858_01195</name>
</gene>
<keyword evidence="2" id="KW-0808">Transferase</keyword>
<dbReference type="Gene3D" id="3.90.550.10">
    <property type="entry name" value="Spore Coat Polysaccharide Biosynthesis Protein SpsA, Chain A"/>
    <property type="match status" value="1"/>
</dbReference>
<dbReference type="RefSeq" id="WP_036887610.1">
    <property type="nucleotide sequence ID" value="NZ_JQJB01000003.1"/>
</dbReference>
<dbReference type="SUPFAM" id="SSF53448">
    <property type="entry name" value="Nucleotide-diphospho-sugar transferases"/>
    <property type="match status" value="1"/>
</dbReference>
<sequence length="239" mass="27468">MLRVSIITVCYNAAQTIERTLISVAEQTYSSVQYLVIDGASTDNTLEKVRAICPHAEVYSEPDKGIYDAMNKGLTLAQGDYVWFMNAGDSFYNRYTVETVMQAAEKAGADILYGDTLLIDENGDELGLRKLRPPKLLNAESFKNGMLVCHQAFVVRRSIAGKYDEQYRYSADYDWCIRCMHKAEKIEQVDSILARYLNKGTTTQHHRASLLERYCIMSKEYGCISTFFRHLYFLLRRKR</sequence>
<dbReference type="InterPro" id="IPR029044">
    <property type="entry name" value="Nucleotide-diphossugar_trans"/>
</dbReference>
<dbReference type="STRING" id="393921.HQ45_02585"/>
<dbReference type="KEGG" id="pcre:NCTC12858_01195"/>
<feature type="domain" description="Glycosyltransferase 2-like" evidence="1">
    <location>
        <begin position="5"/>
        <end position="161"/>
    </location>
</feature>
<proteinExistence type="predicted"/>
<dbReference type="PANTHER" id="PTHR43685">
    <property type="entry name" value="GLYCOSYLTRANSFERASE"/>
    <property type="match status" value="1"/>
</dbReference>
<keyword evidence="3" id="KW-1185">Reference proteome</keyword>
<dbReference type="EMBL" id="LS483447">
    <property type="protein sequence ID" value="SQH73340.1"/>
    <property type="molecule type" value="Genomic_DNA"/>
</dbReference>
<dbReference type="GO" id="GO:0016757">
    <property type="term" value="F:glycosyltransferase activity"/>
    <property type="evidence" value="ECO:0007669"/>
    <property type="project" value="UniProtKB-KW"/>
</dbReference>
<evidence type="ECO:0000313" key="2">
    <source>
        <dbReference type="EMBL" id="SQH73340.1"/>
    </source>
</evidence>
<evidence type="ECO:0000259" key="1">
    <source>
        <dbReference type="Pfam" id="PF00535"/>
    </source>
</evidence>